<dbReference type="EMBL" id="LAZR01026641">
    <property type="protein sequence ID" value="KKL68099.1"/>
    <property type="molecule type" value="Genomic_DNA"/>
</dbReference>
<protein>
    <submittedName>
        <fullName evidence="2">Uncharacterized protein</fullName>
    </submittedName>
</protein>
<gene>
    <name evidence="2" type="ORF">LCGC14_1972870</name>
    <name evidence="1" type="ORF">LCGC14_2128440</name>
</gene>
<dbReference type="EMBL" id="LAZR01021932">
    <property type="protein sequence ID" value="KKL83618.1"/>
    <property type="molecule type" value="Genomic_DNA"/>
</dbReference>
<comment type="caution">
    <text evidence="2">The sequence shown here is derived from an EMBL/GenBank/DDBJ whole genome shotgun (WGS) entry which is preliminary data.</text>
</comment>
<organism evidence="2">
    <name type="scientific">marine sediment metagenome</name>
    <dbReference type="NCBI Taxonomy" id="412755"/>
    <lineage>
        <taxon>unclassified sequences</taxon>
        <taxon>metagenomes</taxon>
        <taxon>ecological metagenomes</taxon>
    </lineage>
</organism>
<name>A0A0F9FBN4_9ZZZZ</name>
<sequence length="63" mass="7395">MPTRINGKDVYYWSNKEKAINNTPRHIAIKENIYPLASKLTPKQLKVEIEAFKSMNPDWFLDS</sequence>
<dbReference type="AlphaFoldDB" id="A0A0F9FBN4"/>
<evidence type="ECO:0000313" key="1">
    <source>
        <dbReference type="EMBL" id="KKL68099.1"/>
    </source>
</evidence>
<evidence type="ECO:0000313" key="2">
    <source>
        <dbReference type="EMBL" id="KKL83618.1"/>
    </source>
</evidence>
<proteinExistence type="predicted"/>
<reference evidence="2" key="1">
    <citation type="journal article" date="2015" name="Nature">
        <title>Complex archaea that bridge the gap between prokaryotes and eukaryotes.</title>
        <authorList>
            <person name="Spang A."/>
            <person name="Saw J.H."/>
            <person name="Jorgensen S.L."/>
            <person name="Zaremba-Niedzwiedzka K."/>
            <person name="Martijn J."/>
            <person name="Lind A.E."/>
            <person name="van Eijk R."/>
            <person name="Schleper C."/>
            <person name="Guy L."/>
            <person name="Ettema T.J."/>
        </authorList>
    </citation>
    <scope>NUCLEOTIDE SEQUENCE</scope>
</reference>
<accession>A0A0F9FBN4</accession>